<feature type="region of interest" description="Disordered" evidence="5">
    <location>
        <begin position="114"/>
        <end position="145"/>
    </location>
</feature>
<dbReference type="OrthoDB" id="72772at2759"/>
<dbReference type="EMBL" id="LJZO01000010">
    <property type="protein sequence ID" value="ROV99715.1"/>
    <property type="molecule type" value="Genomic_DNA"/>
</dbReference>
<evidence type="ECO:0000256" key="4">
    <source>
        <dbReference type="SAM" id="Coils"/>
    </source>
</evidence>
<dbReference type="Proteomes" id="UP000284375">
    <property type="component" value="Unassembled WGS sequence"/>
</dbReference>
<evidence type="ECO:0000256" key="3">
    <source>
        <dbReference type="ARBA" id="ARBA00023054"/>
    </source>
</evidence>
<organism evidence="6 7">
    <name type="scientific">Cytospora chrysosperma</name>
    <name type="common">Cytospora canker fungus</name>
    <name type="synonym">Sphaeria chrysosperma</name>
    <dbReference type="NCBI Taxonomy" id="252740"/>
    <lineage>
        <taxon>Eukaryota</taxon>
        <taxon>Fungi</taxon>
        <taxon>Dikarya</taxon>
        <taxon>Ascomycota</taxon>
        <taxon>Pezizomycotina</taxon>
        <taxon>Sordariomycetes</taxon>
        <taxon>Sordariomycetidae</taxon>
        <taxon>Diaporthales</taxon>
        <taxon>Cytosporaceae</taxon>
        <taxon>Cytospora</taxon>
    </lineage>
</organism>
<keyword evidence="7" id="KW-1185">Reference proteome</keyword>
<evidence type="ECO:0000256" key="5">
    <source>
        <dbReference type="SAM" id="MobiDB-lite"/>
    </source>
</evidence>
<protein>
    <recommendedName>
        <fullName evidence="2">Autophagy-related protein 14</fullName>
    </recommendedName>
</protein>
<comment type="caution">
    <text evidence="6">The sequence shown here is derived from an EMBL/GenBank/DDBJ whole genome shotgun (WGS) entry which is preliminary data.</text>
</comment>
<accession>A0A423W8T1</accession>
<name>A0A423W8T1_CYTCH</name>
<dbReference type="GO" id="GO:0005768">
    <property type="term" value="C:endosome"/>
    <property type="evidence" value="ECO:0007669"/>
    <property type="project" value="TreeGrafter"/>
</dbReference>
<evidence type="ECO:0000256" key="2">
    <source>
        <dbReference type="ARBA" id="ARBA00013807"/>
    </source>
</evidence>
<dbReference type="GO" id="GO:0000323">
    <property type="term" value="C:lytic vacuole"/>
    <property type="evidence" value="ECO:0007669"/>
    <property type="project" value="TreeGrafter"/>
</dbReference>
<dbReference type="AlphaFoldDB" id="A0A423W8T1"/>
<evidence type="ECO:0000313" key="7">
    <source>
        <dbReference type="Proteomes" id="UP000284375"/>
    </source>
</evidence>
<sequence length="808" mass="90091">MLTGIDGRNADLPARNAGATKWPLEYREEDIELDEDDWNVYRSASWHNPLDALHEGEHGIHTKVQLPSFTHAFLEKPQRPLERFCSEQQRHEKIALMMSGGRDEAQTLKDIRGPRSRAPERYGQHDHISPTKGCASKPSPHSMPPSPPFQPYLEVDGNDINILEGGEEYGEDDSHFGALRIAARINCPSSTSTTTTMAEVSRPLLLPQNRKIRHLRGIYLRNLSFDRPQGRTTDDSAVKHSPSKLDSLRDSSQLHHSASTESLRPAAARRRSTNLGNATPVTRQRQVELMIDSRVADAFFSLHVDGEDDPIYISETVERSTNFDFRFFELSRVPYPTILRSPQVTVKVWAQRRGTWALHLQEQVDLRMLNFLGSVLGTPFPPNCLVFHLTDGVYTLGLPPKTFPPRKGNPEPTSSYNALMRLSTLDRSIQDALATQETLKEQINDIIANSQDERVDLQKAEDDLKLAKKYVASEQKAVKTATEQVKDMKASISDRREKMAEGRCLMEKIEHDMDSALEKLSEDKDRSDKVKDDIRGQRRRICEDLNNIFRIEPVPDGKPLQFQICGIPLPNAEDYGGGMMSGADEDSLSAALGHVALLTYHLQFYLGVPLPYPVTYCGSRSYISDEISILKDPVRDFPLYLPRGGSAAQFRFDYGWFILNKDIEALCSAQGLKVMDIRHTLPNLKYLLYVCSAGTDELPERKKGGVRGLRAGIMRSRGVSLADDPGSLGSSRRGSVDSDMVLSGGRLAGDDLKRKINELSHKAGKAGGGGGGTGKVPEVEVEDVGLPFEEGFGKLTLRTKGMREHVGK</sequence>
<evidence type="ECO:0000313" key="6">
    <source>
        <dbReference type="EMBL" id="ROV99715.1"/>
    </source>
</evidence>
<proteinExistence type="inferred from homology"/>
<feature type="region of interest" description="Disordered" evidence="5">
    <location>
        <begin position="226"/>
        <end position="281"/>
    </location>
</feature>
<feature type="coiled-coil region" evidence="4">
    <location>
        <begin position="440"/>
        <end position="477"/>
    </location>
</feature>
<dbReference type="PANTHER" id="PTHR15157">
    <property type="entry name" value="UV RADIATION RESISTANCE-ASSOCIATED GENE PROTEIN"/>
    <property type="match status" value="1"/>
</dbReference>
<evidence type="ECO:0000256" key="1">
    <source>
        <dbReference type="ARBA" id="ARBA00009574"/>
    </source>
</evidence>
<dbReference type="STRING" id="252740.A0A423W8T1"/>
<gene>
    <name evidence="6" type="ORF">VSDG_02969</name>
</gene>
<reference evidence="6 7" key="1">
    <citation type="submission" date="2015-09" db="EMBL/GenBank/DDBJ databases">
        <title>Host preference determinants of Valsa canker pathogens revealed by comparative genomics.</title>
        <authorList>
            <person name="Yin Z."/>
            <person name="Huang L."/>
        </authorList>
    </citation>
    <scope>NUCLEOTIDE SEQUENCE [LARGE SCALE GENOMIC DNA]</scope>
    <source>
        <strain evidence="6 7">YSFL</strain>
    </source>
</reference>
<feature type="compositionally biased region" description="Basic and acidic residues" evidence="5">
    <location>
        <begin position="228"/>
        <end position="238"/>
    </location>
</feature>
<dbReference type="PANTHER" id="PTHR15157:SF5">
    <property type="entry name" value="UV RADIATION RESISTANCE-ASSOCIATED GENE PROTEIN"/>
    <property type="match status" value="1"/>
</dbReference>
<dbReference type="InterPro" id="IPR018791">
    <property type="entry name" value="UV_resistance/autophagy_Atg14"/>
</dbReference>
<dbReference type="GO" id="GO:0035493">
    <property type="term" value="P:SNARE complex assembly"/>
    <property type="evidence" value="ECO:0007669"/>
    <property type="project" value="TreeGrafter"/>
</dbReference>
<dbReference type="GO" id="GO:0032991">
    <property type="term" value="C:protein-containing complex"/>
    <property type="evidence" value="ECO:0007669"/>
    <property type="project" value="UniProtKB-ARBA"/>
</dbReference>
<comment type="similarity">
    <text evidence="1">Belongs to the ATG14 family.</text>
</comment>
<dbReference type="GO" id="GO:0000149">
    <property type="term" value="F:SNARE binding"/>
    <property type="evidence" value="ECO:0007669"/>
    <property type="project" value="TreeGrafter"/>
</dbReference>
<dbReference type="Pfam" id="PF10186">
    <property type="entry name" value="ATG14"/>
    <property type="match status" value="1"/>
</dbReference>
<feature type="compositionally biased region" description="Basic and acidic residues" evidence="5">
    <location>
        <begin position="114"/>
        <end position="129"/>
    </location>
</feature>
<keyword evidence="3 4" id="KW-0175">Coiled coil</keyword>